<gene>
    <name evidence="3" type="ORF">TrCOL_g10223</name>
</gene>
<organism evidence="3 4">
    <name type="scientific">Triparma columacea</name>
    <dbReference type="NCBI Taxonomy" id="722753"/>
    <lineage>
        <taxon>Eukaryota</taxon>
        <taxon>Sar</taxon>
        <taxon>Stramenopiles</taxon>
        <taxon>Ochrophyta</taxon>
        <taxon>Bolidophyceae</taxon>
        <taxon>Parmales</taxon>
        <taxon>Triparmaceae</taxon>
        <taxon>Triparma</taxon>
    </lineage>
</organism>
<feature type="compositionally biased region" description="Pro residues" evidence="1">
    <location>
        <begin position="24"/>
        <end position="36"/>
    </location>
</feature>
<comment type="caution">
    <text evidence="3">The sequence shown here is derived from an EMBL/GenBank/DDBJ whole genome shotgun (WGS) entry which is preliminary data.</text>
</comment>
<dbReference type="AlphaFoldDB" id="A0A9W7G7G3"/>
<keyword evidence="4" id="KW-1185">Reference proteome</keyword>
<evidence type="ECO:0000256" key="1">
    <source>
        <dbReference type="SAM" id="MobiDB-lite"/>
    </source>
</evidence>
<keyword evidence="2" id="KW-1133">Transmembrane helix</keyword>
<feature type="transmembrane region" description="Helical" evidence="2">
    <location>
        <begin position="71"/>
        <end position="90"/>
    </location>
</feature>
<protein>
    <submittedName>
        <fullName evidence="3">Uncharacterized protein</fullName>
    </submittedName>
</protein>
<feature type="transmembrane region" description="Helical" evidence="2">
    <location>
        <begin position="174"/>
        <end position="194"/>
    </location>
</feature>
<feature type="transmembrane region" description="Helical" evidence="2">
    <location>
        <begin position="96"/>
        <end position="120"/>
    </location>
</feature>
<sequence>MQSSPSDMKAVPLSDDDIVVVSTPPLPPTSPPPSVPNTPGLGPQPDSREYIQALLTLGRADALIQKMQMEWNWLVMAEMSVCAIFFLVFISSPSAYISYLFHVPHIVRAILGYKISLFLFPDLLSRMDQTVLLSATMSFGEFLKKAVAEFKDEQISHYDAQYHTSSTFSRRNKLVLWVAFSGFCIFFDVCALLTNMFIVYTSYDVICLIMAVAFFLLDLKIVMLLQQPSLYSSGEKVFTLASLKDSIFGQNGLFESDSTTAGNMGSPQVGFDDVERGGKRGGGGGYNMEPVNLNRNIMETGNMGIMDTRSNFPLERPSS</sequence>
<feature type="region of interest" description="Disordered" evidence="1">
    <location>
        <begin position="1"/>
        <end position="42"/>
    </location>
</feature>
<proteinExistence type="predicted"/>
<evidence type="ECO:0000313" key="4">
    <source>
        <dbReference type="Proteomes" id="UP001165065"/>
    </source>
</evidence>
<dbReference type="EMBL" id="BRYA01000092">
    <property type="protein sequence ID" value="GMI38818.1"/>
    <property type="molecule type" value="Genomic_DNA"/>
</dbReference>
<name>A0A9W7G7G3_9STRA</name>
<accession>A0A9W7G7G3</accession>
<keyword evidence="2" id="KW-0472">Membrane</keyword>
<evidence type="ECO:0000313" key="3">
    <source>
        <dbReference type="EMBL" id="GMI38818.1"/>
    </source>
</evidence>
<dbReference type="Proteomes" id="UP001165065">
    <property type="component" value="Unassembled WGS sequence"/>
</dbReference>
<keyword evidence="2" id="KW-0812">Transmembrane</keyword>
<dbReference type="OrthoDB" id="198960at2759"/>
<feature type="transmembrane region" description="Helical" evidence="2">
    <location>
        <begin position="200"/>
        <end position="219"/>
    </location>
</feature>
<evidence type="ECO:0000256" key="2">
    <source>
        <dbReference type="SAM" id="Phobius"/>
    </source>
</evidence>
<reference evidence="4" key="1">
    <citation type="journal article" date="2023" name="Commun. Biol.">
        <title>Genome analysis of Parmales, the sister group of diatoms, reveals the evolutionary specialization of diatoms from phago-mixotrophs to photoautotrophs.</title>
        <authorList>
            <person name="Ban H."/>
            <person name="Sato S."/>
            <person name="Yoshikawa S."/>
            <person name="Yamada K."/>
            <person name="Nakamura Y."/>
            <person name="Ichinomiya M."/>
            <person name="Sato N."/>
            <person name="Blanc-Mathieu R."/>
            <person name="Endo H."/>
            <person name="Kuwata A."/>
            <person name="Ogata H."/>
        </authorList>
    </citation>
    <scope>NUCLEOTIDE SEQUENCE [LARGE SCALE GENOMIC DNA]</scope>
</reference>